<organism evidence="1 2">
    <name type="scientific">Vigna angularis var. angularis</name>
    <dbReference type="NCBI Taxonomy" id="157739"/>
    <lineage>
        <taxon>Eukaryota</taxon>
        <taxon>Viridiplantae</taxon>
        <taxon>Streptophyta</taxon>
        <taxon>Embryophyta</taxon>
        <taxon>Tracheophyta</taxon>
        <taxon>Spermatophyta</taxon>
        <taxon>Magnoliopsida</taxon>
        <taxon>eudicotyledons</taxon>
        <taxon>Gunneridae</taxon>
        <taxon>Pentapetalae</taxon>
        <taxon>rosids</taxon>
        <taxon>fabids</taxon>
        <taxon>Fabales</taxon>
        <taxon>Fabaceae</taxon>
        <taxon>Papilionoideae</taxon>
        <taxon>50 kb inversion clade</taxon>
        <taxon>NPAAA clade</taxon>
        <taxon>indigoferoid/millettioid clade</taxon>
        <taxon>Phaseoleae</taxon>
        <taxon>Vigna</taxon>
    </lineage>
</organism>
<proteinExistence type="predicted"/>
<feature type="non-terminal residue" evidence="1">
    <location>
        <position position="1"/>
    </location>
</feature>
<reference evidence="1 2" key="1">
    <citation type="journal article" date="2015" name="Sci. Rep.">
        <title>The power of single molecule real-time sequencing technology in the de novo assembly of a eukaryotic genome.</title>
        <authorList>
            <person name="Sakai H."/>
            <person name="Naito K."/>
            <person name="Ogiso-Tanaka E."/>
            <person name="Takahashi Y."/>
            <person name="Iseki K."/>
            <person name="Muto C."/>
            <person name="Satou K."/>
            <person name="Teruya K."/>
            <person name="Shiroma A."/>
            <person name="Shimoji M."/>
            <person name="Hirano T."/>
            <person name="Itoh T."/>
            <person name="Kaga A."/>
            <person name="Tomooka N."/>
        </authorList>
    </citation>
    <scope>NUCLEOTIDE SEQUENCE [LARGE SCALE GENOMIC DNA]</scope>
    <source>
        <strain evidence="2">cv. Shumari</strain>
    </source>
</reference>
<sequence length="80" mass="9056">KTVFPRKQSLSACIVIFHFTVTNHSSSNTMKLQGPIAKPRSVQFQDAGETVATEPHLRRRALRRRYKRSRQGFAGSEATL</sequence>
<dbReference type="Proteomes" id="UP000291084">
    <property type="component" value="Chromosome 2"/>
</dbReference>
<accession>A0A0S3RAB2</accession>
<name>A0A0S3RAB2_PHAAN</name>
<evidence type="ECO:0000313" key="1">
    <source>
        <dbReference type="EMBL" id="BAT77554.1"/>
    </source>
</evidence>
<evidence type="ECO:0000313" key="2">
    <source>
        <dbReference type="Proteomes" id="UP000291084"/>
    </source>
</evidence>
<keyword evidence="2" id="KW-1185">Reference proteome</keyword>
<dbReference type="EMBL" id="AP015035">
    <property type="protein sequence ID" value="BAT77554.1"/>
    <property type="molecule type" value="Genomic_DNA"/>
</dbReference>
<gene>
    <name evidence="1" type="primary">Vigan.02G013900</name>
    <name evidence="1" type="ORF">VIGAN_02013900</name>
</gene>
<protein>
    <submittedName>
        <fullName evidence="1">Uncharacterized protein</fullName>
    </submittedName>
</protein>
<dbReference type="AlphaFoldDB" id="A0A0S3RAB2"/>